<dbReference type="InterPro" id="IPR033116">
    <property type="entry name" value="TRYPSIN_SER"/>
</dbReference>
<organism evidence="4 5">
    <name type="scientific">Aplysia californica</name>
    <name type="common">California sea hare</name>
    <dbReference type="NCBI Taxonomy" id="6500"/>
    <lineage>
        <taxon>Eukaryota</taxon>
        <taxon>Metazoa</taxon>
        <taxon>Spiralia</taxon>
        <taxon>Lophotrochozoa</taxon>
        <taxon>Mollusca</taxon>
        <taxon>Gastropoda</taxon>
        <taxon>Heterobranchia</taxon>
        <taxon>Euthyneura</taxon>
        <taxon>Tectipleura</taxon>
        <taxon>Aplysiida</taxon>
        <taxon>Aplysioidea</taxon>
        <taxon>Aplysiidae</taxon>
        <taxon>Aplysia</taxon>
    </lineage>
</organism>
<dbReference type="PROSITE" id="PS00135">
    <property type="entry name" value="TRYPSIN_SER"/>
    <property type="match status" value="1"/>
</dbReference>
<protein>
    <submittedName>
        <fullName evidence="5">Acrosin</fullName>
    </submittedName>
</protein>
<feature type="signal peptide" evidence="2">
    <location>
        <begin position="1"/>
        <end position="21"/>
    </location>
</feature>
<accession>A0ABM0JH72</accession>
<dbReference type="Pfam" id="PF00089">
    <property type="entry name" value="Trypsin"/>
    <property type="match status" value="1"/>
</dbReference>
<dbReference type="InterPro" id="IPR009003">
    <property type="entry name" value="Peptidase_S1_PA"/>
</dbReference>
<dbReference type="PRINTS" id="PR00722">
    <property type="entry name" value="CHYMOTRYPSIN"/>
</dbReference>
<evidence type="ECO:0000256" key="1">
    <source>
        <dbReference type="ARBA" id="ARBA00023157"/>
    </source>
</evidence>
<sequence length="282" mass="30010">MTTFTNVALLALSLLVLGAQGGLVKRVVGGQQYDDGDYPYSVSLWYMGENNIFTNNTPGMHHTCGGSLIDPEWVLTSALCFDDNFLPGLGNTSLWFVVVGMYGQKDADEDAQFLTIDQIFMGPKYNLSESYGDIALLKLSSAASIDDDTVSTVGYNFNSDCPEVNQSCTVIGWGQTQEEPFGYGAEFPSEVDVDVVSEADCVDFYYNPNVTALMGPIRIDNGTLCAGLPQGGADACYGDSGSPLLCGCDLEDQVYTVVAGIVSTGLGCARAGTPAIYTQVSE</sequence>
<dbReference type="InterPro" id="IPR001254">
    <property type="entry name" value="Trypsin_dom"/>
</dbReference>
<keyword evidence="2" id="KW-0732">Signal</keyword>
<evidence type="ECO:0000313" key="4">
    <source>
        <dbReference type="Proteomes" id="UP000694888"/>
    </source>
</evidence>
<evidence type="ECO:0000256" key="2">
    <source>
        <dbReference type="SAM" id="SignalP"/>
    </source>
</evidence>
<dbReference type="PANTHER" id="PTHR24252:SF7">
    <property type="entry name" value="HYALIN"/>
    <property type="match status" value="1"/>
</dbReference>
<dbReference type="Proteomes" id="UP000694888">
    <property type="component" value="Unplaced"/>
</dbReference>
<dbReference type="SUPFAM" id="SSF50494">
    <property type="entry name" value="Trypsin-like serine proteases"/>
    <property type="match status" value="1"/>
</dbReference>
<dbReference type="InterPro" id="IPR001314">
    <property type="entry name" value="Peptidase_S1A"/>
</dbReference>
<dbReference type="PROSITE" id="PS50240">
    <property type="entry name" value="TRYPSIN_DOM"/>
    <property type="match status" value="1"/>
</dbReference>
<dbReference type="GeneID" id="101860006"/>
<feature type="domain" description="Peptidase S1" evidence="3">
    <location>
        <begin position="27"/>
        <end position="282"/>
    </location>
</feature>
<reference evidence="5" key="1">
    <citation type="submission" date="2025-08" db="UniProtKB">
        <authorList>
            <consortium name="RefSeq"/>
        </authorList>
    </citation>
    <scope>IDENTIFICATION</scope>
</reference>
<dbReference type="SMART" id="SM00020">
    <property type="entry name" value="Tryp_SPc"/>
    <property type="match status" value="1"/>
</dbReference>
<evidence type="ECO:0000313" key="5">
    <source>
        <dbReference type="RefSeq" id="XP_005093585.3"/>
    </source>
</evidence>
<keyword evidence="4" id="KW-1185">Reference proteome</keyword>
<dbReference type="CDD" id="cd00190">
    <property type="entry name" value="Tryp_SPc"/>
    <property type="match status" value="1"/>
</dbReference>
<dbReference type="PANTHER" id="PTHR24252">
    <property type="entry name" value="ACROSIN-RELATED"/>
    <property type="match status" value="1"/>
</dbReference>
<gene>
    <name evidence="5" type="primary">LOC101860006</name>
</gene>
<name>A0ABM0JH72_APLCA</name>
<dbReference type="Gene3D" id="2.40.10.10">
    <property type="entry name" value="Trypsin-like serine proteases"/>
    <property type="match status" value="1"/>
</dbReference>
<evidence type="ECO:0000259" key="3">
    <source>
        <dbReference type="PROSITE" id="PS50240"/>
    </source>
</evidence>
<feature type="chain" id="PRO_5046102340" evidence="2">
    <location>
        <begin position="22"/>
        <end position="282"/>
    </location>
</feature>
<dbReference type="InterPro" id="IPR043504">
    <property type="entry name" value="Peptidase_S1_PA_chymotrypsin"/>
</dbReference>
<keyword evidence="1" id="KW-1015">Disulfide bond</keyword>
<dbReference type="RefSeq" id="XP_005093585.3">
    <property type="nucleotide sequence ID" value="XM_005093528.3"/>
</dbReference>
<proteinExistence type="predicted"/>